<dbReference type="OrthoDB" id="6089271at2759"/>
<name>A0A9D4FPX6_DREPO</name>
<organism evidence="3 4">
    <name type="scientific">Dreissena polymorpha</name>
    <name type="common">Zebra mussel</name>
    <name type="synonym">Mytilus polymorpha</name>
    <dbReference type="NCBI Taxonomy" id="45954"/>
    <lineage>
        <taxon>Eukaryota</taxon>
        <taxon>Metazoa</taxon>
        <taxon>Spiralia</taxon>
        <taxon>Lophotrochozoa</taxon>
        <taxon>Mollusca</taxon>
        <taxon>Bivalvia</taxon>
        <taxon>Autobranchia</taxon>
        <taxon>Heteroconchia</taxon>
        <taxon>Euheterodonta</taxon>
        <taxon>Imparidentia</taxon>
        <taxon>Neoheterodontei</taxon>
        <taxon>Myida</taxon>
        <taxon>Dreissenoidea</taxon>
        <taxon>Dreissenidae</taxon>
        <taxon>Dreissena</taxon>
    </lineage>
</organism>
<feature type="domain" description="B box-type" evidence="2">
    <location>
        <begin position="11"/>
        <end position="53"/>
    </location>
</feature>
<dbReference type="AlphaFoldDB" id="A0A9D4FPX6"/>
<dbReference type="Gene3D" id="2.120.10.30">
    <property type="entry name" value="TolB, C-terminal domain"/>
    <property type="match status" value="1"/>
</dbReference>
<dbReference type="PANTHER" id="PTHR25462:SF296">
    <property type="entry name" value="MEIOTIC P26, ISOFORM F"/>
    <property type="match status" value="1"/>
</dbReference>
<evidence type="ECO:0000313" key="4">
    <source>
        <dbReference type="Proteomes" id="UP000828390"/>
    </source>
</evidence>
<sequence length="573" mass="65363">MSVEQFLCGPCLAEKAEIEGVVYCKECEEPLCAQCKQDHARIKVSKHHKLCDLADAPTQEIHKFLKSLIACPNHEKEEVVYLCKDHDLPCCHMCAIADHRKCEEVMVLSDIVHNIKVDCSGLKTVLHDLQQQGESLLEHERNHAELVSELESKALSYLQTIKQKLLDMYAQLENEVLSAIGDKKKVIGEKMKTNIEEARNLLNDIKQQSTYIEHVEQFGNNGHIFLLQRQLDNHVVCRLKSTVDVLKDNRSKSSFKCVEDTSFDSFLMEMKNALRIKHHTCDESETGSDIDKSHYKPYTERIPKLQCTKDLSIIPLFDKENHPNPRSCIWIDKYIVISLHEGNALLVTEEDSDLLISKFNCDSIPWSVSKTGSADMVITLPNAGKIAIAQLRYGNVHVVTELKTRVPYHYVFRNAPINQYVCLSRTNGQIDILNNDGTLLREVILNSDIQKCARSCLSLCNFNDYNRMLIISDGKSDKLVALDLNGKTIFEYKHPDLYFPGHVAVDPDGTVYVTSDRHYLHQINPNGNYIRYFMKKNDMDSPCGICFNSTFDKFAITGGGSRRKPYLHLYTFN</sequence>
<reference evidence="3" key="1">
    <citation type="journal article" date="2019" name="bioRxiv">
        <title>The Genome of the Zebra Mussel, Dreissena polymorpha: A Resource for Invasive Species Research.</title>
        <authorList>
            <person name="McCartney M.A."/>
            <person name="Auch B."/>
            <person name="Kono T."/>
            <person name="Mallez S."/>
            <person name="Zhang Y."/>
            <person name="Obille A."/>
            <person name="Becker A."/>
            <person name="Abrahante J.E."/>
            <person name="Garbe J."/>
            <person name="Badalamenti J.P."/>
            <person name="Herman A."/>
            <person name="Mangelson H."/>
            <person name="Liachko I."/>
            <person name="Sullivan S."/>
            <person name="Sone E.D."/>
            <person name="Koren S."/>
            <person name="Silverstein K.A.T."/>
            <person name="Beckman K.B."/>
            <person name="Gohl D.M."/>
        </authorList>
    </citation>
    <scope>NUCLEOTIDE SEQUENCE</scope>
    <source>
        <strain evidence="3">Duluth1</strain>
        <tissue evidence="3">Whole animal</tissue>
    </source>
</reference>
<dbReference type="PROSITE" id="PS50119">
    <property type="entry name" value="ZF_BBOX"/>
    <property type="match status" value="2"/>
</dbReference>
<gene>
    <name evidence="3" type="ORF">DPMN_156479</name>
</gene>
<keyword evidence="1" id="KW-0479">Metal-binding</keyword>
<proteinExistence type="predicted"/>
<dbReference type="InterPro" id="IPR011042">
    <property type="entry name" value="6-blade_b-propeller_TolB-like"/>
</dbReference>
<dbReference type="CDD" id="cd19757">
    <property type="entry name" value="Bbox1"/>
    <property type="match status" value="1"/>
</dbReference>
<protein>
    <recommendedName>
        <fullName evidence="2">B box-type domain-containing protein</fullName>
    </recommendedName>
</protein>
<dbReference type="InterPro" id="IPR000315">
    <property type="entry name" value="Znf_B-box"/>
</dbReference>
<dbReference type="Gene3D" id="3.30.160.60">
    <property type="entry name" value="Classic Zinc Finger"/>
    <property type="match status" value="1"/>
</dbReference>
<dbReference type="Proteomes" id="UP000828390">
    <property type="component" value="Unassembled WGS sequence"/>
</dbReference>
<keyword evidence="4" id="KW-1185">Reference proteome</keyword>
<comment type="caution">
    <text evidence="3">The sequence shown here is derived from an EMBL/GenBank/DDBJ whole genome shotgun (WGS) entry which is preliminary data.</text>
</comment>
<dbReference type="InterPro" id="IPR011044">
    <property type="entry name" value="Quino_amine_DH_bsu"/>
</dbReference>
<dbReference type="GO" id="GO:0008270">
    <property type="term" value="F:zinc ion binding"/>
    <property type="evidence" value="ECO:0007669"/>
    <property type="project" value="UniProtKB-KW"/>
</dbReference>
<reference evidence="3" key="2">
    <citation type="submission" date="2020-11" db="EMBL/GenBank/DDBJ databases">
        <authorList>
            <person name="McCartney M.A."/>
            <person name="Auch B."/>
            <person name="Kono T."/>
            <person name="Mallez S."/>
            <person name="Becker A."/>
            <person name="Gohl D.M."/>
            <person name="Silverstein K.A.T."/>
            <person name="Koren S."/>
            <person name="Bechman K.B."/>
            <person name="Herman A."/>
            <person name="Abrahante J.E."/>
            <person name="Garbe J."/>
        </authorList>
    </citation>
    <scope>NUCLEOTIDE SEQUENCE</scope>
    <source>
        <strain evidence="3">Duluth1</strain>
        <tissue evidence="3">Whole animal</tissue>
    </source>
</reference>
<keyword evidence="1" id="KW-0863">Zinc-finger</keyword>
<dbReference type="InterPro" id="IPR047153">
    <property type="entry name" value="TRIM45/56/19-like"/>
</dbReference>
<accession>A0A9D4FPX6</accession>
<evidence type="ECO:0000313" key="3">
    <source>
        <dbReference type="EMBL" id="KAH3802795.1"/>
    </source>
</evidence>
<feature type="domain" description="B box-type" evidence="2">
    <location>
        <begin position="66"/>
        <end position="107"/>
    </location>
</feature>
<keyword evidence="1" id="KW-0862">Zinc</keyword>
<dbReference type="SUPFAM" id="SSF50969">
    <property type="entry name" value="YVTN repeat-like/Quinoprotein amine dehydrogenase"/>
    <property type="match status" value="1"/>
</dbReference>
<dbReference type="PANTHER" id="PTHR25462">
    <property type="entry name" value="BONUS, ISOFORM C-RELATED"/>
    <property type="match status" value="1"/>
</dbReference>
<evidence type="ECO:0000259" key="2">
    <source>
        <dbReference type="PROSITE" id="PS50119"/>
    </source>
</evidence>
<dbReference type="EMBL" id="JAIWYP010000007">
    <property type="protein sequence ID" value="KAH3802795.1"/>
    <property type="molecule type" value="Genomic_DNA"/>
</dbReference>
<evidence type="ECO:0000256" key="1">
    <source>
        <dbReference type="PROSITE-ProRule" id="PRU00024"/>
    </source>
</evidence>